<sequence length="428" mass="48143">MTKLSIKSSIHSLAIAYTLFQTVAGHMAMQKPCPRFGGNIEGCKHLADKQRVDYDMNAPIGPASYPLQNSRMFCKGNLEKRNRVISDVWEAGQEVTVEFVRGGANHEGGHCQFSISYDFNHLSEKNIGEDVHKEANFIVVHEKLGNCFFDDNGNPEYTFKFRLPKYLPSSKDAVFAWSWVNARGNREFYMNCADIEIVGNSCKHEGTRMVVANYLPDHPIIPEFNKENPNGLELYTKAENIVMKSHENEKAYEKEKQWEHDNSLKKREDVIELNIDDDDNLNFEDLQGFNEQEFDEYYKCEEQNNDVSTTLSSSTSTSSSTTYSSTTSSSITYSSTTSSSTTYSSTTSSSTTSSSTTSSSTTTTLSSSSAIVVPSNPIFIQCKPNTYECVSDKYKFHQCDHGVWILRDVAPGTRCEQDGEFIKQVIDV</sequence>
<dbReference type="PANTHER" id="PTHR36182:SF1">
    <property type="entry name" value="PROTEIN, PUTATIVE (AFU_ORTHOLOGUE AFUA_6G10930)-RELATED"/>
    <property type="match status" value="1"/>
</dbReference>
<evidence type="ECO:0000256" key="2">
    <source>
        <dbReference type="SAM" id="SignalP"/>
    </source>
</evidence>
<feature type="signal peptide" evidence="2">
    <location>
        <begin position="1"/>
        <end position="25"/>
    </location>
</feature>
<dbReference type="Gene3D" id="2.70.50.70">
    <property type="match status" value="1"/>
</dbReference>
<accession>A0A2U1IZL8</accession>
<gene>
    <name evidence="3" type="ORF">BB558_005772</name>
</gene>
<protein>
    <recommendedName>
        <fullName evidence="5">Chitin-binding type-4 domain-containing protein</fullName>
    </recommendedName>
</protein>
<dbReference type="Proteomes" id="UP000245591">
    <property type="component" value="Unassembled WGS sequence"/>
</dbReference>
<dbReference type="PANTHER" id="PTHR36182">
    <property type="entry name" value="PROTEIN, PUTATIVE (AFU_ORTHOLOGUE AFUA_6G10930)-RELATED"/>
    <property type="match status" value="1"/>
</dbReference>
<feature type="region of interest" description="Disordered" evidence="1">
    <location>
        <begin position="308"/>
        <end position="367"/>
    </location>
</feature>
<comment type="caution">
    <text evidence="3">The sequence shown here is derived from an EMBL/GenBank/DDBJ whole genome shotgun (WGS) entry which is preliminary data.</text>
</comment>
<keyword evidence="4" id="KW-1185">Reference proteome</keyword>
<evidence type="ECO:0000256" key="1">
    <source>
        <dbReference type="SAM" id="MobiDB-lite"/>
    </source>
</evidence>
<reference evidence="3 4" key="1">
    <citation type="journal article" date="2018" name="MBio">
        <title>Comparative Genomics Reveals the Core Gene Toolbox for the Fungus-Insect Symbiosis.</title>
        <authorList>
            <person name="Wang Y."/>
            <person name="Stata M."/>
            <person name="Wang W."/>
            <person name="Stajich J.E."/>
            <person name="White M.M."/>
            <person name="Moncalvo J.M."/>
        </authorList>
    </citation>
    <scope>NUCLEOTIDE SEQUENCE [LARGE SCALE GENOMIC DNA]</scope>
    <source>
        <strain evidence="3 4">AUS-126-30</strain>
    </source>
</reference>
<proteinExistence type="predicted"/>
<feature type="chain" id="PRO_5015589027" description="Chitin-binding type-4 domain-containing protein" evidence="2">
    <location>
        <begin position="26"/>
        <end position="428"/>
    </location>
</feature>
<keyword evidence="2" id="KW-0732">Signal</keyword>
<organism evidence="3 4">
    <name type="scientific">Smittium angustum</name>
    <dbReference type="NCBI Taxonomy" id="133377"/>
    <lineage>
        <taxon>Eukaryota</taxon>
        <taxon>Fungi</taxon>
        <taxon>Fungi incertae sedis</taxon>
        <taxon>Zoopagomycota</taxon>
        <taxon>Kickxellomycotina</taxon>
        <taxon>Harpellomycetes</taxon>
        <taxon>Harpellales</taxon>
        <taxon>Legeriomycetaceae</taxon>
        <taxon>Smittium</taxon>
    </lineage>
</organism>
<name>A0A2U1IZL8_SMIAN</name>
<evidence type="ECO:0000313" key="4">
    <source>
        <dbReference type="Proteomes" id="UP000245591"/>
    </source>
</evidence>
<dbReference type="EMBL" id="MBFU01000579">
    <property type="protein sequence ID" value="PVZ98223.1"/>
    <property type="molecule type" value="Genomic_DNA"/>
</dbReference>
<dbReference type="AlphaFoldDB" id="A0A2U1IZL8"/>
<evidence type="ECO:0008006" key="5">
    <source>
        <dbReference type="Google" id="ProtNLM"/>
    </source>
</evidence>
<evidence type="ECO:0000313" key="3">
    <source>
        <dbReference type="EMBL" id="PVZ98223.1"/>
    </source>
</evidence>